<organism evidence="3 4">
    <name type="scientific">Achlya hypogyna</name>
    <name type="common">Oomycete</name>
    <name type="synonym">Protoachlya hypogyna</name>
    <dbReference type="NCBI Taxonomy" id="1202772"/>
    <lineage>
        <taxon>Eukaryota</taxon>
        <taxon>Sar</taxon>
        <taxon>Stramenopiles</taxon>
        <taxon>Oomycota</taxon>
        <taxon>Saprolegniomycetes</taxon>
        <taxon>Saprolegniales</taxon>
        <taxon>Achlyaceae</taxon>
        <taxon>Achlya</taxon>
    </lineage>
</organism>
<keyword evidence="1" id="KW-0175">Coiled coil</keyword>
<dbReference type="OrthoDB" id="78632at2759"/>
<gene>
    <name evidence="3" type="ORF">ACHHYP_03139</name>
</gene>
<keyword evidence="4" id="KW-1185">Reference proteome</keyword>
<feature type="region of interest" description="Disordered" evidence="2">
    <location>
        <begin position="705"/>
        <end position="743"/>
    </location>
</feature>
<evidence type="ECO:0000256" key="1">
    <source>
        <dbReference type="SAM" id="Coils"/>
    </source>
</evidence>
<accession>A0A1V9Z4G3</accession>
<sequence>MDDVDLAALREKVAESKRGSALNNNDSEPFSLTCVATPEAAPETTRHFLDVLPWDELAADAVQQLDATLAAVYQCVVENQEELAIFLESDPFEDEVPESLISYAATHHAKARDALQADVQACRRNFECMFKDMCQQLQEAYDVQATHVVQEVRHQRERTTASLKRSRAAVQKQVDHFTGLETCLRRHEMQQLQALHDEKMAEAEAARVAQEERHKEALIQQKCSIAGMERTNTLLQTMVDEAHAEVERLKHMLHNIEIRKTTTNVISEVYVDALRDSARKANEAADMMRGEADKVQRDADALAAANAHLQTTLGDRDAELTKVRALLVESSHEIITLQNINEVTSEDLRDARTKIQDLTVELSTIKVDVEAQAELVNAGDAYVVQLTARVAQLTEQLDDLLAEHDVARAGWAAERAELQLTLSALQAQLQVAGKDPAEVAIQEIYKPQAKPTLHVATVAAISRGVQRLKAPLKRPKGLESLVKVLQTEKIDLPQEKVERCILLESNLREAITCQLTYEFKRAFSAQLRKRLEHERYVLDQKIDVVISRYLADEHAAKRLLSKKAGSLMRRRSKKPLLETTVPVRRLKEFLNDGYAAMGVPEWNGEEVAHLKDEIDRTTAALAQARDESAQQLTTIQNQQRSLVEADLFQKERDLLIVGLTEKLQAVKAEFEAQKLQWAQRATEEAAAAPESKAPLDVRGQLPTVAQRATRPMSAVPTPTKAAASARRRPMTSRSHGLPKPEHARSVVKRDLFMPTVAPGPPPTPEVPQKPAGAFVASLWVGEAGMQQILDRRRKRK</sequence>
<dbReference type="Proteomes" id="UP000243579">
    <property type="component" value="Unassembled WGS sequence"/>
</dbReference>
<evidence type="ECO:0000256" key="2">
    <source>
        <dbReference type="SAM" id="MobiDB-lite"/>
    </source>
</evidence>
<feature type="coiled-coil region" evidence="1">
    <location>
        <begin position="189"/>
        <end position="298"/>
    </location>
</feature>
<comment type="caution">
    <text evidence="3">The sequence shown here is derived from an EMBL/GenBank/DDBJ whole genome shotgun (WGS) entry which is preliminary data.</text>
</comment>
<protein>
    <submittedName>
        <fullName evidence="3">Uncharacterized protein</fullName>
    </submittedName>
</protein>
<reference evidence="3 4" key="1">
    <citation type="journal article" date="2014" name="Genome Biol. Evol.">
        <title>The secreted proteins of Achlya hypogyna and Thraustotheca clavata identify the ancestral oomycete secretome and reveal gene acquisitions by horizontal gene transfer.</title>
        <authorList>
            <person name="Misner I."/>
            <person name="Blouin N."/>
            <person name="Leonard G."/>
            <person name="Richards T.A."/>
            <person name="Lane C.E."/>
        </authorList>
    </citation>
    <scope>NUCLEOTIDE SEQUENCE [LARGE SCALE GENOMIC DNA]</scope>
    <source>
        <strain evidence="3 4">ATCC 48635</strain>
    </source>
</reference>
<dbReference type="AlphaFoldDB" id="A0A1V9Z4G3"/>
<proteinExistence type="predicted"/>
<evidence type="ECO:0000313" key="4">
    <source>
        <dbReference type="Proteomes" id="UP000243579"/>
    </source>
</evidence>
<dbReference type="EMBL" id="JNBR01000437">
    <property type="protein sequence ID" value="OQR92885.1"/>
    <property type="molecule type" value="Genomic_DNA"/>
</dbReference>
<name>A0A1V9Z4G3_ACHHY</name>
<feature type="coiled-coil region" evidence="1">
    <location>
        <begin position="341"/>
        <end position="410"/>
    </location>
</feature>
<evidence type="ECO:0000313" key="3">
    <source>
        <dbReference type="EMBL" id="OQR92885.1"/>
    </source>
</evidence>